<dbReference type="SUPFAM" id="SSF54427">
    <property type="entry name" value="NTF2-like"/>
    <property type="match status" value="1"/>
</dbReference>
<keyword evidence="1" id="KW-0472">Membrane</keyword>
<keyword evidence="1" id="KW-1133">Transmembrane helix</keyword>
<dbReference type="Gene3D" id="3.10.450.240">
    <property type="match status" value="1"/>
</dbReference>
<dbReference type="SMART" id="SM00978">
    <property type="entry name" value="Tim44"/>
    <property type="match status" value="1"/>
</dbReference>
<accession>A0A9D2JSR1</accession>
<protein>
    <submittedName>
        <fullName evidence="4">39S ribosomal protein L45</fullName>
    </submittedName>
</protein>
<feature type="signal peptide" evidence="2">
    <location>
        <begin position="1"/>
        <end position="25"/>
    </location>
</feature>
<name>A0A9D2JSR1_9FIRM</name>
<organism evidence="4 5">
    <name type="scientific">Candidatus Blautia pullicola</name>
    <dbReference type="NCBI Taxonomy" id="2838498"/>
    <lineage>
        <taxon>Bacteria</taxon>
        <taxon>Bacillati</taxon>
        <taxon>Bacillota</taxon>
        <taxon>Clostridia</taxon>
        <taxon>Lachnospirales</taxon>
        <taxon>Lachnospiraceae</taxon>
        <taxon>Blautia</taxon>
    </lineage>
</organism>
<gene>
    <name evidence="4" type="ORF">H9809_10005</name>
</gene>
<dbReference type="AlphaFoldDB" id="A0A9D2JSR1"/>
<keyword evidence="4" id="KW-0689">Ribosomal protein</keyword>
<dbReference type="GO" id="GO:0005840">
    <property type="term" value="C:ribosome"/>
    <property type="evidence" value="ECO:0007669"/>
    <property type="project" value="UniProtKB-KW"/>
</dbReference>
<evidence type="ECO:0000313" key="4">
    <source>
        <dbReference type="EMBL" id="HIZ66215.1"/>
    </source>
</evidence>
<dbReference type="Proteomes" id="UP000824056">
    <property type="component" value="Unassembled WGS sequence"/>
</dbReference>
<proteinExistence type="predicted"/>
<evidence type="ECO:0000313" key="5">
    <source>
        <dbReference type="Proteomes" id="UP000824056"/>
    </source>
</evidence>
<feature type="domain" description="Tim44-like" evidence="3">
    <location>
        <begin position="92"/>
        <end position="233"/>
    </location>
</feature>
<feature type="transmembrane region" description="Helical" evidence="1">
    <location>
        <begin position="60"/>
        <end position="80"/>
    </location>
</feature>
<dbReference type="InterPro" id="IPR032710">
    <property type="entry name" value="NTF2-like_dom_sf"/>
</dbReference>
<comment type="caution">
    <text evidence="4">The sequence shown here is derived from an EMBL/GenBank/DDBJ whole genome shotgun (WGS) entry which is preliminary data.</text>
</comment>
<keyword evidence="1" id="KW-0812">Transmembrane</keyword>
<reference evidence="4" key="1">
    <citation type="journal article" date="2021" name="PeerJ">
        <title>Extensive microbial diversity within the chicken gut microbiome revealed by metagenomics and culture.</title>
        <authorList>
            <person name="Gilroy R."/>
            <person name="Ravi A."/>
            <person name="Getino M."/>
            <person name="Pursley I."/>
            <person name="Horton D.L."/>
            <person name="Alikhan N.F."/>
            <person name="Baker D."/>
            <person name="Gharbi K."/>
            <person name="Hall N."/>
            <person name="Watson M."/>
            <person name="Adriaenssens E.M."/>
            <person name="Foster-Nyarko E."/>
            <person name="Jarju S."/>
            <person name="Secka A."/>
            <person name="Antonio M."/>
            <person name="Oren A."/>
            <person name="Chaudhuri R.R."/>
            <person name="La Ragione R."/>
            <person name="Hildebrand F."/>
            <person name="Pallen M.J."/>
        </authorList>
    </citation>
    <scope>NUCLEOTIDE SEQUENCE</scope>
    <source>
        <strain evidence="4">1068</strain>
    </source>
</reference>
<keyword evidence="4" id="KW-0687">Ribonucleoprotein</keyword>
<dbReference type="InterPro" id="IPR007379">
    <property type="entry name" value="Tim44-like_dom"/>
</dbReference>
<sequence length="247" mass="27558">MKKRSFCTALCILLFVCLGCLPVWARAGGGGSSGGGGGSSSHSGSYHGGGSSGRTSVGGYVIQLVVLGAVAGGGSTALIIKSRAAKARSKRAMAVYAQMGGNWDYREIQQQVEETYFQVQECWRRMDVSYGAGYLSQELQDEFSSKLQWMQVRNEGVVQKNVRLLSAVPVYVIDHPGEEKDELWYLIHGKMKGYYIDLNTRKVVRGNPRNEAFFEYWRFVYRNKRWVLAEIRQKDEIDIDAFGDTLP</sequence>
<dbReference type="EMBL" id="DXBG01000235">
    <property type="protein sequence ID" value="HIZ66215.1"/>
    <property type="molecule type" value="Genomic_DNA"/>
</dbReference>
<evidence type="ECO:0000256" key="2">
    <source>
        <dbReference type="SAM" id="SignalP"/>
    </source>
</evidence>
<evidence type="ECO:0000259" key="3">
    <source>
        <dbReference type="SMART" id="SM00978"/>
    </source>
</evidence>
<feature type="chain" id="PRO_5039129850" evidence="2">
    <location>
        <begin position="26"/>
        <end position="247"/>
    </location>
</feature>
<reference evidence="4" key="2">
    <citation type="submission" date="2021-04" db="EMBL/GenBank/DDBJ databases">
        <authorList>
            <person name="Gilroy R."/>
        </authorList>
    </citation>
    <scope>NUCLEOTIDE SEQUENCE</scope>
    <source>
        <strain evidence="4">1068</strain>
    </source>
</reference>
<keyword evidence="2" id="KW-0732">Signal</keyword>
<evidence type="ECO:0000256" key="1">
    <source>
        <dbReference type="SAM" id="Phobius"/>
    </source>
</evidence>